<evidence type="ECO:0000313" key="3">
    <source>
        <dbReference type="Proteomes" id="UP000196258"/>
    </source>
</evidence>
<dbReference type="Pfam" id="PF24391">
    <property type="entry name" value="HD-CE"/>
    <property type="match status" value="1"/>
</dbReference>
<gene>
    <name evidence="2" type="ORF">B5E91_12650</name>
</gene>
<dbReference type="Pfam" id="PF00078">
    <property type="entry name" value="RVT_1"/>
    <property type="match status" value="1"/>
</dbReference>
<feature type="domain" description="Reverse transcriptase" evidence="1">
    <location>
        <begin position="49"/>
        <end position="341"/>
    </location>
</feature>
<proteinExistence type="predicted"/>
<accession>A0A1Y4QFZ8</accession>
<name>A0A1Y4QFZ8_9FIRM</name>
<dbReference type="SUPFAM" id="SSF56672">
    <property type="entry name" value="DNA/RNA polymerases"/>
    <property type="match status" value="1"/>
</dbReference>
<sequence length="1206" mass="144473">MIDERNIYKKSNIYLAYLRVKNNLQNEELIFDQEIAFFENELENNLAEIKKCLKKGKYEFQKFDFLLKFKKIENDTTIADNIKFRPLVRFRFFDLVIMQSVFNVVAQSLKNFLPKENFGVQLDWDRSPYFYKGWLDQYKKFVNREKENLSENTVYQYTYEYDIAQFYPSIQQKNLFNQLCECLKLEEGNLVYIWLKNIIYFFNETNISPETKEIYEKFKEKNEDIYGDDLGLPQGPLYSPFLASFYTRNLFDEIKENVKINWDIDCEIIAYVDDGRIYFKDNVSNSCKEHGKKDIEAIVNDTLKKLNKEDINKKCVRLNNDKSFLVAIDEKSVASKLNYLTTESSLINNSINPNFDIEEETVDAVMQKHENIKNAIADMLKQLNDKSNPVDEQKKKNEINKLTKTYSTYAKRYASFLSRKISTSENYLELVELIFSPFNFSKKIISDKEESDKEELDTNICDLNYYYVLCNMLKSANNDVYKINYLCKTVKEMLMSYEKLVINDSNNGIFMFYYYLTTIKAIHTVDYVEYFDDLINFCCKNLKDNTLLQKAVYSYNLESWYLHYKLGEKEIDRIFDYQLDDSEIKAFNYCLKNPFCMNSDIEHYFFKNYLINFNSEKENTNDSINLVEKYDTLNNSTYDYEIYVHDKFELKKGVTEYKKLDSNSINAYKKIKILHNLIKYWKNEKNYNKYINPAYLILDNIYIDDNANDKDRCIHIINNISNFYVDYEVFKFSIPYKKYFFDFFMKLFNCEDNIIVNKKGRALKFWEYRILAYLHNKGFNLVDFLEMVDKLLERYDYFNHDVDINFERIRLIVDNRLKTVSDKDAIIQLHYFVQCIWKNGSRDLTYYTLHNQEHSVELIQNYMNLNKQMLSKLSLNKDETFILFAACYLHDIGMLKGLTKEEKFDINNKKIIDYYNDIMKKSTVSGAVKIENILTKFYEINDLTNVLIEDIVRGEHAIRSSIEIQNDHNLPLSDLEKKYVAEVSYNHMKNTDEIYGLQNKQLFRKKNIDIRKISMWLRLLDLTDITKYRVTQEVFDRYFDRMSVVSRFHWIKHLCIDDLNISVKQEKKDKGTSLGCLRVTLQVLMNYIPLNEKIEKPCEKSKDIHKNVIECCKFEEHDGRYKRDKQGFKVKYCDLRCAFFNEFKYFDLELEAINNYAKLYNEEIEFNIEYVTNNETLRDDFLVLTNYKKEKISATECIKDYFKKCK</sequence>
<dbReference type="InterPro" id="IPR000477">
    <property type="entry name" value="RT_dom"/>
</dbReference>
<dbReference type="AlphaFoldDB" id="A0A1Y4QFZ8"/>
<comment type="caution">
    <text evidence="2">The sequence shown here is derived from an EMBL/GenBank/DDBJ whole genome shotgun (WGS) entry which is preliminary data.</text>
</comment>
<evidence type="ECO:0000259" key="1">
    <source>
        <dbReference type="PROSITE" id="PS50878"/>
    </source>
</evidence>
<dbReference type="InterPro" id="IPR056471">
    <property type="entry name" value="HD-CE"/>
</dbReference>
<dbReference type="PROSITE" id="PS50878">
    <property type="entry name" value="RT_POL"/>
    <property type="match status" value="1"/>
</dbReference>
<dbReference type="InterPro" id="IPR043502">
    <property type="entry name" value="DNA/RNA_pol_sf"/>
</dbReference>
<dbReference type="RefSeq" id="WP_087258348.1">
    <property type="nucleotide sequence ID" value="NZ_CAJFOD010000085.1"/>
</dbReference>
<protein>
    <recommendedName>
        <fullName evidence="1">Reverse transcriptase domain-containing protein</fullName>
    </recommendedName>
</protein>
<evidence type="ECO:0000313" key="2">
    <source>
        <dbReference type="EMBL" id="OUQ03492.1"/>
    </source>
</evidence>
<dbReference type="EMBL" id="NFLB01000019">
    <property type="protein sequence ID" value="OUQ03492.1"/>
    <property type="molecule type" value="Genomic_DNA"/>
</dbReference>
<dbReference type="SUPFAM" id="SSF109604">
    <property type="entry name" value="HD-domain/PDEase-like"/>
    <property type="match status" value="1"/>
</dbReference>
<reference evidence="3" key="1">
    <citation type="submission" date="2017-04" db="EMBL/GenBank/DDBJ databases">
        <title>Function of individual gut microbiota members based on whole genome sequencing of pure cultures obtained from chicken caecum.</title>
        <authorList>
            <person name="Medvecky M."/>
            <person name="Cejkova D."/>
            <person name="Polansky O."/>
            <person name="Karasova D."/>
            <person name="Kubasova T."/>
            <person name="Cizek A."/>
            <person name="Rychlik I."/>
        </authorList>
    </citation>
    <scope>NUCLEOTIDE SEQUENCE [LARGE SCALE GENOMIC DNA]</scope>
    <source>
        <strain evidence="3">An149</strain>
    </source>
</reference>
<organism evidence="2 3">
    <name type="scientific">Thomasclavelia spiroformis</name>
    <dbReference type="NCBI Taxonomy" id="29348"/>
    <lineage>
        <taxon>Bacteria</taxon>
        <taxon>Bacillati</taxon>
        <taxon>Bacillota</taxon>
        <taxon>Erysipelotrichia</taxon>
        <taxon>Erysipelotrichales</taxon>
        <taxon>Coprobacillaceae</taxon>
        <taxon>Thomasclavelia</taxon>
    </lineage>
</organism>
<dbReference type="Proteomes" id="UP000196258">
    <property type="component" value="Unassembled WGS sequence"/>
</dbReference>